<dbReference type="PANTHER" id="PTHR11089:SF30">
    <property type="entry name" value="GUANINE NUCLEOTIDE-BINDING PROTEIN-LIKE 3 HOMOLOG"/>
    <property type="match status" value="1"/>
</dbReference>
<dbReference type="GeneID" id="19318258"/>
<feature type="compositionally biased region" description="Low complexity" evidence="5">
    <location>
        <begin position="636"/>
        <end position="658"/>
    </location>
</feature>
<feature type="region of interest" description="Disordered" evidence="5">
    <location>
        <begin position="288"/>
        <end position="333"/>
    </location>
</feature>
<comment type="subcellular location">
    <subcellularLocation>
        <location evidence="1">Nucleus</location>
    </subcellularLocation>
</comment>
<dbReference type="InterPro" id="IPR027417">
    <property type="entry name" value="P-loop_NTPase"/>
</dbReference>
<dbReference type="InterPro" id="IPR050755">
    <property type="entry name" value="TRAFAC_YlqF/YawG_RiboMat"/>
</dbReference>
<proteinExistence type="predicted"/>
<evidence type="ECO:0000256" key="1">
    <source>
        <dbReference type="ARBA" id="ARBA00004123"/>
    </source>
</evidence>
<dbReference type="InterPro" id="IPR014813">
    <property type="entry name" value="Gnl3_N_dom"/>
</dbReference>
<feature type="compositionally biased region" description="Acidic residues" evidence="5">
    <location>
        <begin position="535"/>
        <end position="569"/>
    </location>
</feature>
<evidence type="ECO:0000256" key="5">
    <source>
        <dbReference type="SAM" id="MobiDB-lite"/>
    </source>
</evidence>
<dbReference type="GO" id="GO:0005525">
    <property type="term" value="F:GTP binding"/>
    <property type="evidence" value="ECO:0007669"/>
    <property type="project" value="UniProtKB-KW"/>
</dbReference>
<dbReference type="EMBL" id="KE361635">
    <property type="protein sequence ID" value="EPQ28324.1"/>
    <property type="molecule type" value="Genomic_DNA"/>
</dbReference>
<protein>
    <recommendedName>
        <fullName evidence="6">Guanine nucleotide-binding protein-like 3 N-terminal domain-containing protein</fullName>
    </recommendedName>
</protein>
<dbReference type="KEGG" id="pfp:PFL1_04151"/>
<feature type="domain" description="Guanine nucleotide-binding protein-like 3 N-terminal" evidence="6">
    <location>
        <begin position="14"/>
        <end position="90"/>
    </location>
</feature>
<organism evidence="7 8">
    <name type="scientific">Pseudozyma flocculosa PF-1</name>
    <dbReference type="NCBI Taxonomy" id="1277687"/>
    <lineage>
        <taxon>Eukaryota</taxon>
        <taxon>Fungi</taxon>
        <taxon>Dikarya</taxon>
        <taxon>Basidiomycota</taxon>
        <taxon>Ustilaginomycotina</taxon>
        <taxon>Ustilaginomycetes</taxon>
        <taxon>Ustilaginales</taxon>
        <taxon>Ustilaginaceae</taxon>
        <taxon>Pseudozyma</taxon>
    </lineage>
</organism>
<sequence length="687" mass="75571">MKIRKRASKRLAVAQREKVKRKVREHHRKSRKEARKNPNPQWKSKLKKDPGIPNSYPYKEQLLAEIEDKRRRQEEERLEERERRRLEKANANKVDGDDDDEEADAMDVSALLGTSEDDDDDGPASPMVAPLFRGTLEELLGSDDIRTLVFAIDARDPQSYRSTWIEDEAHKRGKKLAIALGRADLVPAETLANWVAHLSKATGLQVFPISVRPELGREGMLGAEQLVEVLDLKGKGKGDVAVIGLGHSGRSSIADAILTAIGLPEGQKDLDEELTEWPAVLDTMPLVPVRKHDAVEDSEDDDEGEDDDEAVDREEDVEGQEDAADDDDDDDDEALAQQAEIRAMHTLMRNQGAVQRIKEPLPLVWALMSRISHPEDLMLIYNLPAFGSFTPSKASLADEELTEEERASLISAQLRAKVHADTEEFLISLARSQGALRRGKFPSTAAAARILLRHWSAHNFAYYSQAPALSAEDKLAYLEKVGRPRIQPLVEAAAAVPRKEFRKRWSAKELRLKPLSLVNGREALVVDEVRLMDPPYEEDDDESVGDEEEVEDDGEEEEEEAEGEDDETAEPALKSILKKPTSASTSGKGKKRSAPAASVTLVDGSVDVDDGDATIDDKDDSKLSRKDKRLAKKAKTTATPASTATANKKQKKPAGAAAATKAGAAGNALAASTGPAPGEKYDFTAFF</sequence>
<evidence type="ECO:0000313" key="8">
    <source>
        <dbReference type="Proteomes" id="UP000053664"/>
    </source>
</evidence>
<accession>A0A061H782</accession>
<evidence type="ECO:0000256" key="4">
    <source>
        <dbReference type="ARBA" id="ARBA00023242"/>
    </source>
</evidence>
<dbReference type="HOGENOM" id="CLU_451309_0_0_1"/>
<reference evidence="7 8" key="1">
    <citation type="journal article" date="2013" name="Plant Cell">
        <title>The transition from a phytopathogenic smut ancestor to an anamorphic biocontrol agent deciphered by comparative whole-genome analysis.</title>
        <authorList>
            <person name="Lefebvre F."/>
            <person name="Joly D.L."/>
            <person name="Labbe C."/>
            <person name="Teichmann B."/>
            <person name="Linning R."/>
            <person name="Belzile F."/>
            <person name="Bakkeren G."/>
            <person name="Belanger R.R."/>
        </authorList>
    </citation>
    <scope>NUCLEOTIDE SEQUENCE [LARGE SCALE GENOMIC DNA]</scope>
    <source>
        <strain evidence="7 8">PF-1</strain>
    </source>
</reference>
<evidence type="ECO:0000313" key="7">
    <source>
        <dbReference type="EMBL" id="EPQ28324.1"/>
    </source>
</evidence>
<dbReference type="OrthoDB" id="10266128at2759"/>
<keyword evidence="2" id="KW-0547">Nucleotide-binding</keyword>
<dbReference type="CDD" id="cd01849">
    <property type="entry name" value="YlqF_related_GTPase"/>
    <property type="match status" value="1"/>
</dbReference>
<feature type="compositionally biased region" description="Basic residues" evidence="5">
    <location>
        <begin position="625"/>
        <end position="635"/>
    </location>
</feature>
<feature type="compositionally biased region" description="Basic and acidic residues" evidence="5">
    <location>
        <begin position="66"/>
        <end position="90"/>
    </location>
</feature>
<keyword evidence="3" id="KW-0342">GTP-binding</keyword>
<dbReference type="RefSeq" id="XP_007879866.1">
    <property type="nucleotide sequence ID" value="XM_007881675.1"/>
</dbReference>
<dbReference type="PANTHER" id="PTHR11089">
    <property type="entry name" value="GTP-BINDING PROTEIN-RELATED"/>
    <property type="match status" value="1"/>
</dbReference>
<name>A0A061H782_9BASI</name>
<evidence type="ECO:0000256" key="3">
    <source>
        <dbReference type="ARBA" id="ARBA00023134"/>
    </source>
</evidence>
<dbReference type="AlphaFoldDB" id="A0A061H782"/>
<keyword evidence="4" id="KW-0539">Nucleus</keyword>
<feature type="region of interest" description="Disordered" evidence="5">
    <location>
        <begin position="1"/>
        <end position="103"/>
    </location>
</feature>
<dbReference type="GO" id="GO:0005730">
    <property type="term" value="C:nucleolus"/>
    <property type="evidence" value="ECO:0007669"/>
    <property type="project" value="TreeGrafter"/>
</dbReference>
<dbReference type="Gene3D" id="3.40.50.300">
    <property type="entry name" value="P-loop containing nucleotide triphosphate hydrolases"/>
    <property type="match status" value="1"/>
</dbReference>
<dbReference type="SUPFAM" id="SSF52540">
    <property type="entry name" value="P-loop containing nucleoside triphosphate hydrolases"/>
    <property type="match status" value="1"/>
</dbReference>
<evidence type="ECO:0000259" key="6">
    <source>
        <dbReference type="Pfam" id="PF08701"/>
    </source>
</evidence>
<feature type="compositionally biased region" description="Basic residues" evidence="5">
    <location>
        <begin position="18"/>
        <end position="34"/>
    </location>
</feature>
<gene>
    <name evidence="7" type="ORF">PFL1_04151</name>
</gene>
<dbReference type="eggNOG" id="KOG2484">
    <property type="taxonomic scope" value="Eukaryota"/>
</dbReference>
<feature type="region of interest" description="Disordered" evidence="5">
    <location>
        <begin position="529"/>
        <end position="658"/>
    </location>
</feature>
<dbReference type="Pfam" id="PF08701">
    <property type="entry name" value="GN3L_Grn1"/>
    <property type="match status" value="1"/>
</dbReference>
<feature type="compositionally biased region" description="Acidic residues" evidence="5">
    <location>
        <begin position="296"/>
        <end position="333"/>
    </location>
</feature>
<feature type="compositionally biased region" description="Basic and acidic residues" evidence="5">
    <location>
        <begin position="615"/>
        <end position="624"/>
    </location>
</feature>
<evidence type="ECO:0000256" key="2">
    <source>
        <dbReference type="ARBA" id="ARBA00022741"/>
    </source>
</evidence>
<dbReference type="Proteomes" id="UP000053664">
    <property type="component" value="Unassembled WGS sequence"/>
</dbReference>